<dbReference type="InterPro" id="IPR020843">
    <property type="entry name" value="ER"/>
</dbReference>
<dbReference type="InterPro" id="IPR013154">
    <property type="entry name" value="ADH-like_N"/>
</dbReference>
<dbReference type="InterPro" id="IPR001202">
    <property type="entry name" value="WW_dom"/>
</dbReference>
<dbReference type="STRING" id="42253.NITMOv2_0069"/>
<gene>
    <name evidence="2" type="ORF">NITMOv2_0069</name>
</gene>
<dbReference type="InterPro" id="IPR036291">
    <property type="entry name" value="NAD(P)-bd_dom_sf"/>
</dbReference>
<sequence length="332" mass="34681">MRAWLMDSYEGVERLRFGEAPDPEPGPADLLLKVRLAALNPADAFLAKGLYPAKPPLPHILGRDGVGEVIAGGAGVEGIRPGEMVGVLRCDVGVERWGTLAEQVVVPADSVARVPQGWSLEEMAGAPLVFLTAWQALTQWTDPPAPPLAGSVLLVTGASGGVGVAAVLLGKSMKLTVVALSRNAGKRAKLKQLGADHVLDPTDTNLVKGVTAALKTRKVDLAVDSVGGGLFPHIVALMNHGGRISVVGRSGGPVLEFNTATLLFRRVRLGGVSVGDYGASVAQAVWNEIAGRLNAMGMRPQVDSIVPFEQVKEGFARLAQGPMGKILVRVAQ</sequence>
<dbReference type="Gene3D" id="3.90.180.10">
    <property type="entry name" value="Medium-chain alcohol dehydrogenases, catalytic domain"/>
    <property type="match status" value="1"/>
</dbReference>
<organism evidence="2 3">
    <name type="scientific">Nitrospira moscoviensis</name>
    <dbReference type="NCBI Taxonomy" id="42253"/>
    <lineage>
        <taxon>Bacteria</taxon>
        <taxon>Pseudomonadati</taxon>
        <taxon>Nitrospirota</taxon>
        <taxon>Nitrospiria</taxon>
        <taxon>Nitrospirales</taxon>
        <taxon>Nitrospiraceae</taxon>
        <taxon>Nitrospira</taxon>
    </lineage>
</organism>
<dbReference type="PANTHER" id="PTHR43677:SF4">
    <property type="entry name" value="QUINONE OXIDOREDUCTASE-LIKE PROTEIN 2"/>
    <property type="match status" value="1"/>
</dbReference>
<keyword evidence="3" id="KW-1185">Reference proteome</keyword>
<dbReference type="GO" id="GO:0016491">
    <property type="term" value="F:oxidoreductase activity"/>
    <property type="evidence" value="ECO:0007669"/>
    <property type="project" value="InterPro"/>
</dbReference>
<dbReference type="Proteomes" id="UP000069205">
    <property type="component" value="Chromosome"/>
</dbReference>
<dbReference type="InterPro" id="IPR011032">
    <property type="entry name" value="GroES-like_sf"/>
</dbReference>
<feature type="domain" description="WW" evidence="1">
    <location>
        <begin position="118"/>
        <end position="143"/>
    </location>
</feature>
<dbReference type="KEGG" id="nmv:NITMOv2_0069"/>
<evidence type="ECO:0000313" key="2">
    <source>
        <dbReference type="EMBL" id="ALA56511.1"/>
    </source>
</evidence>
<dbReference type="AlphaFoldDB" id="A0A0K2G6C0"/>
<dbReference type="PATRIC" id="fig|42253.5.peg.71"/>
<dbReference type="InterPro" id="IPR013149">
    <property type="entry name" value="ADH-like_C"/>
</dbReference>
<evidence type="ECO:0000313" key="3">
    <source>
        <dbReference type="Proteomes" id="UP000069205"/>
    </source>
</evidence>
<evidence type="ECO:0000259" key="1">
    <source>
        <dbReference type="PROSITE" id="PS01159"/>
    </source>
</evidence>
<dbReference type="EMBL" id="CP011801">
    <property type="protein sequence ID" value="ALA56511.1"/>
    <property type="molecule type" value="Genomic_DNA"/>
</dbReference>
<proteinExistence type="predicted"/>
<dbReference type="Pfam" id="PF00107">
    <property type="entry name" value="ADH_zinc_N"/>
    <property type="match status" value="1"/>
</dbReference>
<dbReference type="Gene3D" id="3.40.50.720">
    <property type="entry name" value="NAD(P)-binding Rossmann-like Domain"/>
    <property type="match status" value="1"/>
</dbReference>
<dbReference type="InterPro" id="IPR051397">
    <property type="entry name" value="Zn-ADH-like_protein"/>
</dbReference>
<name>A0A0K2G6C0_NITMO</name>
<dbReference type="Pfam" id="PF08240">
    <property type="entry name" value="ADH_N"/>
    <property type="match status" value="1"/>
</dbReference>
<reference evidence="2 3" key="1">
    <citation type="journal article" date="2015" name="Proc. Natl. Acad. Sci. U.S.A.">
        <title>Expanded metabolic versatility of ubiquitous nitrite-oxidizing bacteria from the genus Nitrospira.</title>
        <authorList>
            <person name="Koch H."/>
            <person name="Lucker S."/>
            <person name="Albertsen M."/>
            <person name="Kitzinger K."/>
            <person name="Herbold C."/>
            <person name="Spieck E."/>
            <person name="Nielsen P.H."/>
            <person name="Wagner M."/>
            <person name="Daims H."/>
        </authorList>
    </citation>
    <scope>NUCLEOTIDE SEQUENCE [LARGE SCALE GENOMIC DNA]</scope>
    <source>
        <strain evidence="2 3">NSP M-1</strain>
    </source>
</reference>
<accession>A0A0K2G6C0</accession>
<protein>
    <submittedName>
        <fullName evidence="2">Oxidoreductase, zinc-binding dehydrogenase family</fullName>
    </submittedName>
</protein>
<dbReference type="PROSITE" id="PS01159">
    <property type="entry name" value="WW_DOMAIN_1"/>
    <property type="match status" value="1"/>
</dbReference>
<dbReference type="RefSeq" id="WP_053378008.1">
    <property type="nucleotide sequence ID" value="NZ_CP011801.1"/>
</dbReference>
<dbReference type="SUPFAM" id="SSF50129">
    <property type="entry name" value="GroES-like"/>
    <property type="match status" value="1"/>
</dbReference>
<dbReference type="SMART" id="SM00829">
    <property type="entry name" value="PKS_ER"/>
    <property type="match status" value="1"/>
</dbReference>
<dbReference type="PANTHER" id="PTHR43677">
    <property type="entry name" value="SHORT-CHAIN DEHYDROGENASE/REDUCTASE"/>
    <property type="match status" value="1"/>
</dbReference>
<dbReference type="SUPFAM" id="SSF51735">
    <property type="entry name" value="NAD(P)-binding Rossmann-fold domains"/>
    <property type="match status" value="1"/>
</dbReference>